<dbReference type="InterPro" id="IPR036864">
    <property type="entry name" value="Zn2-C6_fun-type_DNA-bd_sf"/>
</dbReference>
<dbReference type="CDD" id="cd12148">
    <property type="entry name" value="fungal_TF_MHR"/>
    <property type="match status" value="1"/>
</dbReference>
<dbReference type="PANTHER" id="PTHR47338:SF29">
    <property type="entry name" value="ZN(2)-C6 FUNGAL-TYPE DOMAIN-CONTAINING PROTEIN"/>
    <property type="match status" value="1"/>
</dbReference>
<dbReference type="GO" id="GO:0005634">
    <property type="term" value="C:nucleus"/>
    <property type="evidence" value="ECO:0007669"/>
    <property type="project" value="UniProtKB-SubCell"/>
</dbReference>
<evidence type="ECO:0000256" key="1">
    <source>
        <dbReference type="ARBA" id="ARBA00004123"/>
    </source>
</evidence>
<evidence type="ECO:0000256" key="4">
    <source>
        <dbReference type="ARBA" id="ARBA00023163"/>
    </source>
</evidence>
<dbReference type="InterPro" id="IPR050815">
    <property type="entry name" value="TF_fung"/>
</dbReference>
<dbReference type="Pfam" id="PF00172">
    <property type="entry name" value="Zn_clus"/>
    <property type="match status" value="1"/>
</dbReference>
<dbReference type="AlphaFoldDB" id="A0A0W0G734"/>
<dbReference type="EMBL" id="LATX01000938">
    <property type="protein sequence ID" value="KTB44383.1"/>
    <property type="molecule type" value="Genomic_DNA"/>
</dbReference>
<proteinExistence type="predicted"/>
<evidence type="ECO:0000256" key="5">
    <source>
        <dbReference type="ARBA" id="ARBA00023242"/>
    </source>
</evidence>
<dbReference type="InterPro" id="IPR001138">
    <property type="entry name" value="Zn2Cys6_DnaBD"/>
</dbReference>
<dbReference type="PROSITE" id="PS00463">
    <property type="entry name" value="ZN2_CY6_FUNGAL_1"/>
    <property type="match status" value="1"/>
</dbReference>
<evidence type="ECO:0000259" key="6">
    <source>
        <dbReference type="PROSITE" id="PS50048"/>
    </source>
</evidence>
<feature type="domain" description="Zn(2)-C6 fungal-type" evidence="6">
    <location>
        <begin position="19"/>
        <end position="50"/>
    </location>
</feature>
<dbReference type="PROSITE" id="PS50048">
    <property type="entry name" value="ZN2_CY6_FUNGAL_2"/>
    <property type="match status" value="1"/>
</dbReference>
<keyword evidence="2" id="KW-0479">Metal-binding</keyword>
<dbReference type="Gene3D" id="4.10.240.10">
    <property type="entry name" value="Zn(2)-C6 fungal-type DNA-binding domain"/>
    <property type="match status" value="1"/>
</dbReference>
<evidence type="ECO:0000256" key="2">
    <source>
        <dbReference type="ARBA" id="ARBA00022723"/>
    </source>
</evidence>
<gene>
    <name evidence="7" type="ORF">WG66_3039</name>
</gene>
<dbReference type="GO" id="GO:0008270">
    <property type="term" value="F:zinc ion binding"/>
    <property type="evidence" value="ECO:0007669"/>
    <property type="project" value="InterPro"/>
</dbReference>
<dbReference type="CDD" id="cd00067">
    <property type="entry name" value="GAL4"/>
    <property type="match status" value="1"/>
</dbReference>
<name>A0A0W0G734_MONRR</name>
<sequence>MAPAGPSSSSRSQLCRGAACVRCRLRKTKCDGKRPVCGPCQAAQPNQCGYTDEAPWTTHTLEEKISVMESRLGDLQKSSESSSSITLHHPYASDKAALNLPPPLDIRKLPTELRRSLINALLTRASNFNFFLETSRFAGPDSYPPSPALRSTTYLMGAYFNLDAKVSAQQPNLLTQALYDATQGLSVDHPHRTLHLIQAEVILGQYFLLNGRLTEARYHTCTAISLVLGASFHKIRAKELLLTPGLDNLPPPVDSLEEVERVNALWTVLIINHCWTAAHDAASNIAYERSESRVDAPWPLDISSQSQFPDDLRSSDTIQEFLENAEDDGNGNPLLTIKAKAAILYEQGSRLSQGYTPNMSLHDGARFQSSFLNLNNHIRRFISALPPIRTDSRSSVIVRQLLFIHTLARMALIQLHRAFTGKDASSHALTLLTAEEIVACSQGVKLHDFPFIDPFMSFLWVATAKIFIEEIGNVCQSASNREGPPRRSHKDLSAQVEIIMSVMAIFAPHSPLFDAQLARVQKNYTAALQ</sequence>
<dbReference type="Proteomes" id="UP000054988">
    <property type="component" value="Unassembled WGS sequence"/>
</dbReference>
<accession>A0A0W0G734</accession>
<protein>
    <recommendedName>
        <fullName evidence="6">Zn(2)-C6 fungal-type domain-containing protein</fullName>
    </recommendedName>
</protein>
<evidence type="ECO:0000313" key="8">
    <source>
        <dbReference type="Proteomes" id="UP000054988"/>
    </source>
</evidence>
<keyword evidence="3" id="KW-0805">Transcription regulation</keyword>
<comment type="subcellular location">
    <subcellularLocation>
        <location evidence="1">Nucleus</location>
    </subcellularLocation>
</comment>
<dbReference type="eggNOG" id="ENOG502QWTJ">
    <property type="taxonomic scope" value="Eukaryota"/>
</dbReference>
<reference evidence="7 8" key="1">
    <citation type="submission" date="2015-12" db="EMBL/GenBank/DDBJ databases">
        <title>Draft genome sequence of Moniliophthora roreri, the causal agent of frosty pod rot of cacao.</title>
        <authorList>
            <person name="Aime M.C."/>
            <person name="Diaz-Valderrama J.R."/>
            <person name="Kijpornyongpan T."/>
            <person name="Phillips-Mora W."/>
        </authorList>
    </citation>
    <scope>NUCLEOTIDE SEQUENCE [LARGE SCALE GENOMIC DNA]</scope>
    <source>
        <strain evidence="7 8">MCA 2952</strain>
    </source>
</reference>
<comment type="caution">
    <text evidence="7">The sequence shown here is derived from an EMBL/GenBank/DDBJ whole genome shotgun (WGS) entry which is preliminary data.</text>
</comment>
<dbReference type="PANTHER" id="PTHR47338">
    <property type="entry name" value="ZN(II)2CYS6 TRANSCRIPTION FACTOR (EUROFUNG)-RELATED"/>
    <property type="match status" value="1"/>
</dbReference>
<organism evidence="7 8">
    <name type="scientific">Moniliophthora roreri</name>
    <name type="common">Frosty pod rot fungus</name>
    <name type="synonym">Monilia roreri</name>
    <dbReference type="NCBI Taxonomy" id="221103"/>
    <lineage>
        <taxon>Eukaryota</taxon>
        <taxon>Fungi</taxon>
        <taxon>Dikarya</taxon>
        <taxon>Basidiomycota</taxon>
        <taxon>Agaricomycotina</taxon>
        <taxon>Agaricomycetes</taxon>
        <taxon>Agaricomycetidae</taxon>
        <taxon>Agaricales</taxon>
        <taxon>Marasmiineae</taxon>
        <taxon>Marasmiaceae</taxon>
        <taxon>Moniliophthora</taxon>
    </lineage>
</organism>
<evidence type="ECO:0000313" key="7">
    <source>
        <dbReference type="EMBL" id="KTB44383.1"/>
    </source>
</evidence>
<evidence type="ECO:0000256" key="3">
    <source>
        <dbReference type="ARBA" id="ARBA00023015"/>
    </source>
</evidence>
<dbReference type="GO" id="GO:0000981">
    <property type="term" value="F:DNA-binding transcription factor activity, RNA polymerase II-specific"/>
    <property type="evidence" value="ECO:0007669"/>
    <property type="project" value="InterPro"/>
</dbReference>
<keyword evidence="4" id="KW-0804">Transcription</keyword>
<dbReference type="SMART" id="SM00066">
    <property type="entry name" value="GAL4"/>
    <property type="match status" value="1"/>
</dbReference>
<dbReference type="SUPFAM" id="SSF57701">
    <property type="entry name" value="Zn2/Cys6 DNA-binding domain"/>
    <property type="match status" value="1"/>
</dbReference>
<keyword evidence="5" id="KW-0539">Nucleus</keyword>